<feature type="chain" id="PRO_5029637755" description="Secreted protein" evidence="1">
    <location>
        <begin position="23"/>
        <end position="123"/>
    </location>
</feature>
<name>A0A7J6DAX6_9TELE</name>
<dbReference type="AlphaFoldDB" id="A0A7J6DAX6"/>
<protein>
    <recommendedName>
        <fullName evidence="4">Secreted protein</fullName>
    </recommendedName>
</protein>
<dbReference type="Proteomes" id="UP000579812">
    <property type="component" value="Unassembled WGS sequence"/>
</dbReference>
<sequence length="123" mass="14435">MLSTSACMSIAWVLVMFLRLSATNHRNQGGRRGLRRLRMLVDQLMTGAPTRYCAINPNMPILRMWFDVETELRQDFRLSRTAMHSLQRLLQREQYTPIGWHMDSLIGWCPVYQRLQFTASSTE</sequence>
<reference evidence="2 3" key="1">
    <citation type="submission" date="2020-04" db="EMBL/GenBank/DDBJ databases">
        <title>Chromosome-level genome assembly of a cyprinid fish Onychostoma macrolepis by integration of Nanopore Sequencing, Bionano and Hi-C technology.</title>
        <authorList>
            <person name="Wang D."/>
        </authorList>
    </citation>
    <scope>NUCLEOTIDE SEQUENCE [LARGE SCALE GENOMIC DNA]</scope>
    <source>
        <strain evidence="2">SWU-2019</strain>
        <tissue evidence="2">Muscle</tissue>
    </source>
</reference>
<evidence type="ECO:0000256" key="1">
    <source>
        <dbReference type="SAM" id="SignalP"/>
    </source>
</evidence>
<evidence type="ECO:0000313" key="3">
    <source>
        <dbReference type="Proteomes" id="UP000579812"/>
    </source>
</evidence>
<gene>
    <name evidence="2" type="ORF">G5714_003956</name>
</gene>
<feature type="signal peptide" evidence="1">
    <location>
        <begin position="1"/>
        <end position="22"/>
    </location>
</feature>
<comment type="caution">
    <text evidence="2">The sequence shown here is derived from an EMBL/GenBank/DDBJ whole genome shotgun (WGS) entry which is preliminary data.</text>
</comment>
<evidence type="ECO:0000313" key="2">
    <source>
        <dbReference type="EMBL" id="KAF4116467.1"/>
    </source>
</evidence>
<accession>A0A7J6DAX6</accession>
<keyword evidence="3" id="KW-1185">Reference proteome</keyword>
<organism evidence="2 3">
    <name type="scientific">Onychostoma macrolepis</name>
    <dbReference type="NCBI Taxonomy" id="369639"/>
    <lineage>
        <taxon>Eukaryota</taxon>
        <taxon>Metazoa</taxon>
        <taxon>Chordata</taxon>
        <taxon>Craniata</taxon>
        <taxon>Vertebrata</taxon>
        <taxon>Euteleostomi</taxon>
        <taxon>Actinopterygii</taxon>
        <taxon>Neopterygii</taxon>
        <taxon>Teleostei</taxon>
        <taxon>Ostariophysi</taxon>
        <taxon>Cypriniformes</taxon>
        <taxon>Cyprinidae</taxon>
        <taxon>Acrossocheilinae</taxon>
        <taxon>Onychostoma</taxon>
    </lineage>
</organism>
<evidence type="ECO:0008006" key="4">
    <source>
        <dbReference type="Google" id="ProtNLM"/>
    </source>
</evidence>
<keyword evidence="1" id="KW-0732">Signal</keyword>
<dbReference type="EMBL" id="JAAMOB010000003">
    <property type="protein sequence ID" value="KAF4116467.1"/>
    <property type="molecule type" value="Genomic_DNA"/>
</dbReference>
<proteinExistence type="predicted"/>